<evidence type="ECO:0000313" key="4">
    <source>
        <dbReference type="Proteomes" id="UP001527866"/>
    </source>
</evidence>
<evidence type="ECO:0000256" key="1">
    <source>
        <dbReference type="SAM" id="MobiDB-lite"/>
    </source>
</evidence>
<protein>
    <recommendedName>
        <fullName evidence="5">Flp family type IVb pilin</fullName>
    </recommendedName>
</protein>
<feature type="compositionally biased region" description="Acidic residues" evidence="1">
    <location>
        <begin position="76"/>
        <end position="86"/>
    </location>
</feature>
<feature type="region of interest" description="Disordered" evidence="1">
    <location>
        <begin position="65"/>
        <end position="86"/>
    </location>
</feature>
<reference evidence="3 4" key="1">
    <citation type="submission" date="2023-01" db="EMBL/GenBank/DDBJ databases">
        <title>Draft genome sequence of Nocardiopsis sp. RSe5-2 isolated from halophytes.</title>
        <authorList>
            <person name="Duangmal K."/>
            <person name="Chantavorakit T."/>
        </authorList>
    </citation>
    <scope>NUCLEOTIDE SEQUENCE [LARGE SCALE GENOMIC DNA]</scope>
    <source>
        <strain evidence="3 4">RSe5-2</strain>
    </source>
</reference>
<feature type="transmembrane region" description="Helical" evidence="2">
    <location>
        <begin position="26"/>
        <end position="48"/>
    </location>
</feature>
<dbReference type="RefSeq" id="WP_270685603.1">
    <property type="nucleotide sequence ID" value="NZ_JAQFWQ010000024.1"/>
</dbReference>
<comment type="caution">
    <text evidence="3">The sequence shown here is derived from an EMBL/GenBank/DDBJ whole genome shotgun (WGS) entry which is preliminary data.</text>
</comment>
<keyword evidence="4" id="KW-1185">Reference proteome</keyword>
<keyword evidence="2" id="KW-0472">Membrane</keyword>
<dbReference type="Proteomes" id="UP001527866">
    <property type="component" value="Unassembled WGS sequence"/>
</dbReference>
<keyword evidence="2" id="KW-0812">Transmembrane</keyword>
<gene>
    <name evidence="3" type="ORF">O4J56_10885</name>
</gene>
<evidence type="ECO:0000313" key="3">
    <source>
        <dbReference type="EMBL" id="MDA2811142.1"/>
    </source>
</evidence>
<keyword evidence="2" id="KW-1133">Transmembrane helix</keyword>
<dbReference type="EMBL" id="JAQFWQ010000024">
    <property type="protein sequence ID" value="MDA2811142.1"/>
    <property type="molecule type" value="Genomic_DNA"/>
</dbReference>
<name>A0ABT4U2G5_9ACTN</name>
<proteinExistence type="predicted"/>
<evidence type="ECO:0000256" key="2">
    <source>
        <dbReference type="SAM" id="Phobius"/>
    </source>
</evidence>
<evidence type="ECO:0008006" key="5">
    <source>
        <dbReference type="Google" id="ProtNLM"/>
    </source>
</evidence>
<sequence length="86" mass="9033">MLDLRTKMNDFVAKRRAKKEDKGAGFMEYGAIILLVAAIATAVLGLGLDDTIKGWFKDSVDEIEKEAGAGGGGGGNEEEEEEGGNG</sequence>
<organism evidence="3 4">
    <name type="scientific">Nocardiopsis endophytica</name>
    <dbReference type="NCBI Taxonomy" id="3018445"/>
    <lineage>
        <taxon>Bacteria</taxon>
        <taxon>Bacillati</taxon>
        <taxon>Actinomycetota</taxon>
        <taxon>Actinomycetes</taxon>
        <taxon>Streptosporangiales</taxon>
        <taxon>Nocardiopsidaceae</taxon>
        <taxon>Nocardiopsis</taxon>
    </lineage>
</organism>
<accession>A0ABT4U2G5</accession>